<dbReference type="InterPro" id="IPR023335">
    <property type="entry name" value="ATP12_ortho_dom_sf"/>
</dbReference>
<protein>
    <submittedName>
        <fullName evidence="4">ATPase</fullName>
    </submittedName>
</protein>
<dbReference type="Gene3D" id="3.30.2180.10">
    <property type="entry name" value="ATP12-like"/>
    <property type="match status" value="1"/>
</dbReference>
<dbReference type="InterPro" id="IPR042272">
    <property type="entry name" value="ATP12_ATP_synth-F1-assembly_N"/>
</dbReference>
<keyword evidence="2" id="KW-0809">Transit peptide</keyword>
<dbReference type="SUPFAM" id="SSF160909">
    <property type="entry name" value="ATP12-like"/>
    <property type="match status" value="1"/>
</dbReference>
<dbReference type="RefSeq" id="WP_271185340.1">
    <property type="nucleotide sequence ID" value="NZ_BSFE01000001.1"/>
</dbReference>
<accession>A0A9W6IJB8</accession>
<evidence type="ECO:0000313" key="5">
    <source>
        <dbReference type="Proteomes" id="UP001143486"/>
    </source>
</evidence>
<proteinExistence type="inferred from homology"/>
<reference evidence="4" key="1">
    <citation type="journal article" date="2014" name="Int. J. Syst. Evol. Microbiol.">
        <title>Complete genome sequence of Corynebacterium casei LMG S-19264T (=DSM 44701T), isolated from a smear-ripened cheese.</title>
        <authorList>
            <consortium name="US DOE Joint Genome Institute (JGI-PGF)"/>
            <person name="Walter F."/>
            <person name="Albersmeier A."/>
            <person name="Kalinowski J."/>
            <person name="Ruckert C."/>
        </authorList>
    </citation>
    <scope>NUCLEOTIDE SEQUENCE</scope>
    <source>
        <strain evidence="4">VKM B-1513</strain>
    </source>
</reference>
<organism evidence="4 5">
    <name type="scientific">Maricaulis virginensis</name>
    <dbReference type="NCBI Taxonomy" id="144022"/>
    <lineage>
        <taxon>Bacteria</taxon>
        <taxon>Pseudomonadati</taxon>
        <taxon>Pseudomonadota</taxon>
        <taxon>Alphaproteobacteria</taxon>
        <taxon>Maricaulales</taxon>
        <taxon>Maricaulaceae</taxon>
        <taxon>Maricaulis</taxon>
    </lineage>
</organism>
<evidence type="ECO:0000256" key="3">
    <source>
        <dbReference type="ARBA" id="ARBA00023186"/>
    </source>
</evidence>
<dbReference type="EMBL" id="BSFE01000001">
    <property type="protein sequence ID" value="GLK50948.1"/>
    <property type="molecule type" value="Genomic_DNA"/>
</dbReference>
<dbReference type="GO" id="GO:0043461">
    <property type="term" value="P:proton-transporting ATP synthase complex assembly"/>
    <property type="evidence" value="ECO:0007669"/>
    <property type="project" value="InterPro"/>
</dbReference>
<dbReference type="AlphaFoldDB" id="A0A9W6IJB8"/>
<keyword evidence="5" id="KW-1185">Reference proteome</keyword>
<reference evidence="4" key="2">
    <citation type="submission" date="2023-01" db="EMBL/GenBank/DDBJ databases">
        <authorList>
            <person name="Sun Q."/>
            <person name="Evtushenko L."/>
        </authorList>
    </citation>
    <scope>NUCLEOTIDE SEQUENCE</scope>
    <source>
        <strain evidence="4">VKM B-1513</strain>
    </source>
</reference>
<comment type="caution">
    <text evidence="4">The sequence shown here is derived from an EMBL/GenBank/DDBJ whole genome shotgun (WGS) entry which is preliminary data.</text>
</comment>
<name>A0A9W6IJB8_9PROT</name>
<dbReference type="Pfam" id="PF07542">
    <property type="entry name" value="ATP12"/>
    <property type="match status" value="1"/>
</dbReference>
<evidence type="ECO:0000313" key="4">
    <source>
        <dbReference type="EMBL" id="GLK50948.1"/>
    </source>
</evidence>
<comment type="similarity">
    <text evidence="1">Belongs to the ATP12 family.</text>
</comment>
<dbReference type="PANTHER" id="PTHR21013">
    <property type="entry name" value="ATP SYNTHASE MITOCHONDRIAL F1 COMPLEX ASSEMBLY FACTOR 2/ATP12 PROTEIN, MITOCHONDRIAL PRECURSOR"/>
    <property type="match status" value="1"/>
</dbReference>
<evidence type="ECO:0000256" key="2">
    <source>
        <dbReference type="ARBA" id="ARBA00022946"/>
    </source>
</evidence>
<dbReference type="Proteomes" id="UP001143486">
    <property type="component" value="Unassembled WGS sequence"/>
</dbReference>
<dbReference type="InterPro" id="IPR011419">
    <property type="entry name" value="ATP12_ATP_synth-F1-assembly"/>
</dbReference>
<dbReference type="Gene3D" id="1.10.3580.10">
    <property type="entry name" value="ATP12 ATPase"/>
    <property type="match status" value="1"/>
</dbReference>
<gene>
    <name evidence="4" type="ORF">GCM10017621_04560</name>
</gene>
<sequence>MSDKYETKPGVRLPRPEDARPKRFYEQVGVERGEAGWSVLLDGRGVRTPARKVLAVPTEALAEGVAAEWSAQGERIDAPSMPMTRLCFVALDRMALAHAETVAEVTRYASTDLVCFRAPEPQELVAAQAAAWDPMLAWAERALGAHFVAATGILPVDQDPVALQRVMAIAGEQDAWRLTALAHATAVTGSAILGLALLHGEIDGGQAFALSSVDEAWQAGRWGEDAEAAQRLALLKAELVAVDAMLRALDADGPA</sequence>
<keyword evidence="3" id="KW-0143">Chaperone</keyword>
<dbReference type="PANTHER" id="PTHR21013:SF10">
    <property type="entry name" value="ATP SYNTHASE MITOCHONDRIAL F1 COMPLEX ASSEMBLY FACTOR 2"/>
    <property type="match status" value="1"/>
</dbReference>
<evidence type="ECO:0000256" key="1">
    <source>
        <dbReference type="ARBA" id="ARBA00008231"/>
    </source>
</evidence>